<dbReference type="EMBL" id="MU001892">
    <property type="protein sequence ID" value="KAF2794397.1"/>
    <property type="molecule type" value="Genomic_DNA"/>
</dbReference>
<dbReference type="SMART" id="SM00066">
    <property type="entry name" value="GAL4"/>
    <property type="match status" value="1"/>
</dbReference>
<dbReference type="InterPro" id="IPR050987">
    <property type="entry name" value="AtrR-like"/>
</dbReference>
<dbReference type="SUPFAM" id="SSF57701">
    <property type="entry name" value="Zn2/Cys6 DNA-binding domain"/>
    <property type="match status" value="1"/>
</dbReference>
<evidence type="ECO:0000256" key="2">
    <source>
        <dbReference type="ARBA" id="ARBA00023242"/>
    </source>
</evidence>
<evidence type="ECO:0000313" key="4">
    <source>
        <dbReference type="EMBL" id="KAF2794397.1"/>
    </source>
</evidence>
<dbReference type="GO" id="GO:0006351">
    <property type="term" value="P:DNA-templated transcription"/>
    <property type="evidence" value="ECO:0007669"/>
    <property type="project" value="InterPro"/>
</dbReference>
<keyword evidence="2" id="KW-0539">Nucleus</keyword>
<dbReference type="GO" id="GO:0000981">
    <property type="term" value="F:DNA-binding transcription factor activity, RNA polymerase II-specific"/>
    <property type="evidence" value="ECO:0007669"/>
    <property type="project" value="InterPro"/>
</dbReference>
<keyword evidence="1" id="KW-0479">Metal-binding</keyword>
<dbReference type="GO" id="GO:0008270">
    <property type="term" value="F:zinc ion binding"/>
    <property type="evidence" value="ECO:0007669"/>
    <property type="project" value="InterPro"/>
</dbReference>
<evidence type="ECO:0000259" key="3">
    <source>
        <dbReference type="PROSITE" id="PS50048"/>
    </source>
</evidence>
<dbReference type="Gene3D" id="4.10.240.10">
    <property type="entry name" value="Zn(2)-C6 fungal-type DNA-binding domain"/>
    <property type="match status" value="1"/>
</dbReference>
<dbReference type="CDD" id="cd12148">
    <property type="entry name" value="fungal_TF_MHR"/>
    <property type="match status" value="1"/>
</dbReference>
<organism evidence="4 5">
    <name type="scientific">Melanomma pulvis-pyrius CBS 109.77</name>
    <dbReference type="NCBI Taxonomy" id="1314802"/>
    <lineage>
        <taxon>Eukaryota</taxon>
        <taxon>Fungi</taxon>
        <taxon>Dikarya</taxon>
        <taxon>Ascomycota</taxon>
        <taxon>Pezizomycotina</taxon>
        <taxon>Dothideomycetes</taxon>
        <taxon>Pleosporomycetidae</taxon>
        <taxon>Pleosporales</taxon>
        <taxon>Melanommataceae</taxon>
        <taxon>Melanomma</taxon>
    </lineage>
</organism>
<dbReference type="Proteomes" id="UP000799757">
    <property type="component" value="Unassembled WGS sequence"/>
</dbReference>
<dbReference type="InterPro" id="IPR001138">
    <property type="entry name" value="Zn2Cys6_DnaBD"/>
</dbReference>
<dbReference type="PANTHER" id="PTHR46910:SF5">
    <property type="entry name" value="ZN(II)2CYS6 TRANSCRIPTION FACTOR (EUROFUNG)"/>
    <property type="match status" value="1"/>
</dbReference>
<dbReference type="InterPro" id="IPR036864">
    <property type="entry name" value="Zn2-C6_fun-type_DNA-bd_sf"/>
</dbReference>
<dbReference type="AlphaFoldDB" id="A0A6A6XFB8"/>
<dbReference type="OrthoDB" id="103819at2759"/>
<sequence length="652" mass="73040">MEDMEFRGSDAGRASSGRLPIARRSCDACRARKIGCDRGSPCSNCTNARLDCTHSVVAQRTTTSRKKVITAGQSEEKINDIAAAVDDIKLLLQNLSTFSNTNRPIPATHTYPNSTDLISSGSEKQPLHDFEDEVVLTDHSVHVGRFVKDTVASRDLGLDTNDALISLRNLVRPKDNSHVMREFSFPVANSHKRMDDSGCMPPLQAAVYILRWAKDHPEYYKVSWLSRILPLDKFTEICQKVYFAVEDYTDIDFVLANGYLYWLFSEYFVISESDVYRGYCVQCRQNLHIALSRIPFILPPTMDTVAALTIGALRAIETSKGTLAWTFSSAASSLCQTLGYHRLPSTKNAQEPARNAESILFWTVYGLDRTLSLRLGRAPNIQEEVTLPPNPNESRCTKIGRIIGKTHDQLFGPSGLSRPENERIMSAEILATEVRTLIELSKNEESSSILQSDAFKDDKMRSVYLGTEQIIEYSLLTLILQVPSMSGVPSSSMSEECAAAARVTLEMYEQCVRTLHESEPFMMTKWTGWTVMHTSFVPFLVLLSRSVQFSDLNELSRLESFVASLQPKVLSSGLSARPHRHRLFELLCQVARFEIESNVATNLGHGSANQTDRFDFTSLGAGTGFGTEDILFGEWFDENQIDMTLLDDDFNF</sequence>
<dbReference type="Pfam" id="PF00172">
    <property type="entry name" value="Zn_clus"/>
    <property type="match status" value="1"/>
</dbReference>
<dbReference type="Pfam" id="PF04082">
    <property type="entry name" value="Fungal_trans"/>
    <property type="match status" value="1"/>
</dbReference>
<dbReference type="PANTHER" id="PTHR46910">
    <property type="entry name" value="TRANSCRIPTION FACTOR PDR1"/>
    <property type="match status" value="1"/>
</dbReference>
<evidence type="ECO:0000256" key="1">
    <source>
        <dbReference type="ARBA" id="ARBA00022723"/>
    </source>
</evidence>
<dbReference type="GO" id="GO:0003677">
    <property type="term" value="F:DNA binding"/>
    <property type="evidence" value="ECO:0007669"/>
    <property type="project" value="InterPro"/>
</dbReference>
<proteinExistence type="predicted"/>
<keyword evidence="5" id="KW-1185">Reference proteome</keyword>
<evidence type="ECO:0000313" key="5">
    <source>
        <dbReference type="Proteomes" id="UP000799757"/>
    </source>
</evidence>
<dbReference type="CDD" id="cd00067">
    <property type="entry name" value="GAL4"/>
    <property type="match status" value="1"/>
</dbReference>
<protein>
    <recommendedName>
        <fullName evidence="3">Zn(2)-C6 fungal-type domain-containing protein</fullName>
    </recommendedName>
</protein>
<gene>
    <name evidence="4" type="ORF">K505DRAFT_304056</name>
</gene>
<dbReference type="PROSITE" id="PS00463">
    <property type="entry name" value="ZN2_CY6_FUNGAL_1"/>
    <property type="match status" value="1"/>
</dbReference>
<dbReference type="SMART" id="SM00906">
    <property type="entry name" value="Fungal_trans"/>
    <property type="match status" value="1"/>
</dbReference>
<name>A0A6A6XFB8_9PLEO</name>
<dbReference type="PROSITE" id="PS50048">
    <property type="entry name" value="ZN2_CY6_FUNGAL_2"/>
    <property type="match status" value="1"/>
</dbReference>
<accession>A0A6A6XFB8</accession>
<dbReference type="InterPro" id="IPR007219">
    <property type="entry name" value="XnlR_reg_dom"/>
</dbReference>
<reference evidence="4" key="1">
    <citation type="journal article" date="2020" name="Stud. Mycol.">
        <title>101 Dothideomycetes genomes: a test case for predicting lifestyles and emergence of pathogens.</title>
        <authorList>
            <person name="Haridas S."/>
            <person name="Albert R."/>
            <person name="Binder M."/>
            <person name="Bloem J."/>
            <person name="Labutti K."/>
            <person name="Salamov A."/>
            <person name="Andreopoulos B."/>
            <person name="Baker S."/>
            <person name="Barry K."/>
            <person name="Bills G."/>
            <person name="Bluhm B."/>
            <person name="Cannon C."/>
            <person name="Castanera R."/>
            <person name="Culley D."/>
            <person name="Daum C."/>
            <person name="Ezra D."/>
            <person name="Gonzalez J."/>
            <person name="Henrissat B."/>
            <person name="Kuo A."/>
            <person name="Liang C."/>
            <person name="Lipzen A."/>
            <person name="Lutzoni F."/>
            <person name="Magnuson J."/>
            <person name="Mondo S."/>
            <person name="Nolan M."/>
            <person name="Ohm R."/>
            <person name="Pangilinan J."/>
            <person name="Park H.-J."/>
            <person name="Ramirez L."/>
            <person name="Alfaro M."/>
            <person name="Sun H."/>
            <person name="Tritt A."/>
            <person name="Yoshinaga Y."/>
            <person name="Zwiers L.-H."/>
            <person name="Turgeon B."/>
            <person name="Goodwin S."/>
            <person name="Spatafora J."/>
            <person name="Crous P."/>
            <person name="Grigoriev I."/>
        </authorList>
    </citation>
    <scope>NUCLEOTIDE SEQUENCE</scope>
    <source>
        <strain evidence="4">CBS 109.77</strain>
    </source>
</reference>
<feature type="domain" description="Zn(2)-C6 fungal-type" evidence="3">
    <location>
        <begin position="25"/>
        <end position="54"/>
    </location>
</feature>